<dbReference type="EMBL" id="JABSTR010000006">
    <property type="protein sequence ID" value="KAH9373688.1"/>
    <property type="molecule type" value="Genomic_DNA"/>
</dbReference>
<dbReference type="GO" id="GO:0046872">
    <property type="term" value="F:metal ion binding"/>
    <property type="evidence" value="ECO:0007669"/>
    <property type="project" value="UniProtKB-KW"/>
</dbReference>
<evidence type="ECO:0000256" key="3">
    <source>
        <dbReference type="ARBA" id="ARBA00022670"/>
    </source>
</evidence>
<dbReference type="SUPFAM" id="SSF55486">
    <property type="entry name" value="Metalloproteases ('zincins'), catalytic domain"/>
    <property type="match status" value="2"/>
</dbReference>
<feature type="compositionally biased region" description="Polar residues" evidence="8">
    <location>
        <begin position="142"/>
        <end position="162"/>
    </location>
</feature>
<comment type="caution">
    <text evidence="11">The sequence shown here is derived from an EMBL/GenBank/DDBJ whole genome shotgun (WGS) entry which is preliminary data.</text>
</comment>
<feature type="compositionally biased region" description="Low complexity" evidence="8">
    <location>
        <begin position="727"/>
        <end position="741"/>
    </location>
</feature>
<dbReference type="Pfam" id="PF01431">
    <property type="entry name" value="Peptidase_M13"/>
    <property type="match status" value="1"/>
</dbReference>
<feature type="domain" description="Peptidase M13 N-terminal" evidence="10">
    <location>
        <begin position="1220"/>
        <end position="1569"/>
    </location>
</feature>
<dbReference type="InterPro" id="IPR018497">
    <property type="entry name" value="Peptidase_M13_C"/>
</dbReference>
<feature type="region of interest" description="Disordered" evidence="8">
    <location>
        <begin position="1"/>
        <end position="164"/>
    </location>
</feature>
<keyword evidence="5" id="KW-0378">Hydrolase</keyword>
<feature type="compositionally biased region" description="Basic residues" evidence="8">
    <location>
        <begin position="653"/>
        <end position="716"/>
    </location>
</feature>
<feature type="compositionally biased region" description="Basic residues" evidence="8">
    <location>
        <begin position="100"/>
        <end position="111"/>
    </location>
</feature>
<evidence type="ECO:0000313" key="11">
    <source>
        <dbReference type="EMBL" id="KAH9373688.1"/>
    </source>
</evidence>
<evidence type="ECO:0000259" key="10">
    <source>
        <dbReference type="Pfam" id="PF05649"/>
    </source>
</evidence>
<gene>
    <name evidence="11" type="ORF">HPB48_018667</name>
</gene>
<sequence length="1807" mass="203139">MKKEGAASAMSEKSPPLSPDPSKTECDRRMDVVTGGRNDETVLGERRANVDKKLSSEGDVKAQEFKQDLNTSNGERLVPSAGSKERGHEPFVSIILPEHRSRKSHNERKRKSMPEETQTRRKKKRRKKKKAKERGGDRDNALLTTSEATNFSSSPTRNVSQESTKHPLLNAFLGNDLAEKEVNCPPMNERAMDITIITGPEVLMQPTELTTVEILPPALESPRHTDESRPHRKRSSAKPRLRSELVLFRQKVPCPRKRMKLWGSRQRLRPLSKEKAYEIEQAARLRQIRERNDLKGQKEMTTVLQEKAQASEAGHQMVHRMDVLGKTVLSQHKAERDVNPCYHEPEGEHKRYQGSQEYQRAFEKEQHGVRTSTCEEEEVTQESVQQKHVAEHEVYRQSYRRSVSLNTAYNQKETWDTLGSGTIAKGKQWQAHQQLYLLEQDGEFRRYQMKQDANQAYENQRTGQLWERAQEKQPLHLQHKDQAYRQEQDTEREQYQRAEELHKAREVEQKMRLGKRSLQRREAALQSERERLEKETQVPQQTYITPVEQAGVHGDEELHQLDKFWNEPEQMLTRPEEHCKREGLGKRQIYQPALEIEYESAVQQGRITTKEKTIILGEDLSPSGHVVQEVSGLDLQGRSDGMSLASRHDDAKKKKKKKKKGGKKKKKKKKGGKKKKKKGKKSKKSKKGKSGKKSKKGKKKKKGKKSKKSKKRKKKKTEQSEPEAVDSTAATPSAWSTSSSSDNVGAENAWPAPTPPASADVSQPVADVGVAQTDLSFEMQPGIPIPSQNVGCQPSFSDSEFDSYDAPRCHVTTRVFVGDCPSTEDRGTTEAREPGAREPPAGEPRRLSAPADLRGPPRVQRTSSECSRCSATGRRPVMVEMSVTTGGQSSSSDEYFRGHRKRSRRNDRRRSHSSRRSRSSTSGDYSSSDFPRERRSRRRRSRRRQGHRRGDFGGLPGRYNQSLIAPPIGGYPPMFPGYQYGNGPPLAADVPLEPPLVRRDTSPLSLRIRTNVVPPSLPPLMPPSPLMESPAFEAPVMMPNLESSFPMRQQSLSLHYQGPTPIPHPQTASAPQLGTYQSTTCGPVTVTLTSSSSSDVLSGYDSSYGTSSSGYYGNESYSGTWMAPYNFLRSNVGEFNAVLTIILLFGIVACAIVFFGHRGHHHAAGEAVEDTAETIMMQGPWLFTSSYNTSTLIARGYKLCNAEDCRREATRLTHVLGSEPCNSFYDYVCSRRWQARRPVMTARDADDLALQEIKDRIWRHIANTKVKRSAAVAIWKSCMNTQAIVQMGTAPFLRFLNASGLTGWPFKTVPLGRHPWRAAGHLVRLLDLAALVSIRAEAGVHHKLTIVLGHADLPLGLRDFRDNTTISSFLSNIEMTMSFLAPDSNETAARAREVLEFLRGLANLNTDKNTGLAVMRMESFVSFLNAALGDLINISSGNVQTKFESPNSANELDGMVTNGSLSTTLNYLGYYAVQHLWAFSPDNAGEMVPTGRRERQCLQMAERAVPSQVMEIGYQVYKKSLNFTASQALVKEIKKRVTESIRSLSWMDQAIRTRLADKVHATQVELFFPGKLMSSGTMPGKIRYLPPQSFSALDVYQRMVEHRFTSSILATVGGKDARKPRIIFSRHIAVDAKGLLRVPLVAASRSFGEQAMSPYVALMRQTGLSGHYRSLQACFRRRFPTILDPLTGVAVQKPVSASAGDVLEHAAVALAHLVFRQGVKKLQTDGPDYRLAAAPQRSSEQLFFVSYVESSCRAYDEEEDFRHFLSHKESPAKQRVDAALSHDPTFHRAFHCRHGDAMRPSRLCTFW</sequence>
<feature type="compositionally biased region" description="Basic residues" evidence="8">
    <location>
        <begin position="898"/>
        <end position="918"/>
    </location>
</feature>
<feature type="domain" description="Peptidase M13 C-terminal" evidence="9">
    <location>
        <begin position="1701"/>
        <end position="1804"/>
    </location>
</feature>
<dbReference type="PANTHER" id="PTHR11733">
    <property type="entry name" value="ZINC METALLOPROTEASE FAMILY M13 NEPRILYSIN-RELATED"/>
    <property type="match status" value="1"/>
</dbReference>
<evidence type="ECO:0000256" key="7">
    <source>
        <dbReference type="ARBA" id="ARBA00023049"/>
    </source>
</evidence>
<dbReference type="GO" id="GO:0005886">
    <property type="term" value="C:plasma membrane"/>
    <property type="evidence" value="ECO:0007669"/>
    <property type="project" value="TreeGrafter"/>
</dbReference>
<feature type="region of interest" description="Disordered" evidence="8">
    <location>
        <begin position="216"/>
        <end position="241"/>
    </location>
</feature>
<feature type="compositionally biased region" description="Basic residues" evidence="8">
    <location>
        <begin position="120"/>
        <end position="132"/>
    </location>
</feature>
<feature type="compositionally biased region" description="Basic residues" evidence="8">
    <location>
        <begin position="934"/>
        <end position="947"/>
    </location>
</feature>
<dbReference type="OrthoDB" id="6483766at2759"/>
<feature type="compositionally biased region" description="Basic and acidic residues" evidence="8">
    <location>
        <begin position="22"/>
        <end position="67"/>
    </location>
</feature>
<feature type="region of interest" description="Disordered" evidence="8">
    <location>
        <begin position="634"/>
        <end position="767"/>
    </location>
</feature>
<feature type="region of interest" description="Disordered" evidence="8">
    <location>
        <begin position="779"/>
        <end position="802"/>
    </location>
</feature>
<keyword evidence="7" id="KW-0482">Metalloprotease</keyword>
<proteinExistence type="inferred from homology"/>
<dbReference type="PANTHER" id="PTHR11733:SF241">
    <property type="entry name" value="GH26575P-RELATED"/>
    <property type="match status" value="1"/>
</dbReference>
<feature type="compositionally biased region" description="Polar residues" evidence="8">
    <location>
        <begin position="786"/>
        <end position="798"/>
    </location>
</feature>
<dbReference type="Gene3D" id="3.40.390.10">
    <property type="entry name" value="Collagenase (Catalytic Domain)"/>
    <property type="match status" value="2"/>
</dbReference>
<keyword evidence="12" id="KW-1185">Reference proteome</keyword>
<comment type="similarity">
    <text evidence="2">Belongs to the peptidase M13 family.</text>
</comment>
<evidence type="ECO:0000259" key="9">
    <source>
        <dbReference type="Pfam" id="PF01431"/>
    </source>
</evidence>
<comment type="cofactor">
    <cofactor evidence="1">
        <name>Zn(2+)</name>
        <dbReference type="ChEBI" id="CHEBI:29105"/>
    </cofactor>
</comment>
<feature type="compositionally biased region" description="Basic residues" evidence="8">
    <location>
        <begin position="230"/>
        <end position="240"/>
    </location>
</feature>
<evidence type="ECO:0000256" key="4">
    <source>
        <dbReference type="ARBA" id="ARBA00022723"/>
    </source>
</evidence>
<dbReference type="InterPro" id="IPR000718">
    <property type="entry name" value="Peptidase_M13"/>
</dbReference>
<evidence type="ECO:0000313" key="12">
    <source>
        <dbReference type="Proteomes" id="UP000821853"/>
    </source>
</evidence>
<feature type="compositionally biased region" description="Polar residues" evidence="8">
    <location>
        <begin position="860"/>
        <end position="870"/>
    </location>
</feature>
<name>A0A9J6GGP1_HAELO</name>
<dbReference type="InterPro" id="IPR008753">
    <property type="entry name" value="Peptidase_M13_N"/>
</dbReference>
<keyword evidence="3" id="KW-0645">Protease</keyword>
<evidence type="ECO:0000256" key="2">
    <source>
        <dbReference type="ARBA" id="ARBA00007357"/>
    </source>
</evidence>
<dbReference type="Pfam" id="PF05649">
    <property type="entry name" value="Peptidase_M13_N"/>
    <property type="match status" value="1"/>
</dbReference>
<feature type="region of interest" description="Disordered" evidence="8">
    <location>
        <begin position="817"/>
        <end position="963"/>
    </location>
</feature>
<evidence type="ECO:0000256" key="8">
    <source>
        <dbReference type="SAM" id="MobiDB-lite"/>
    </source>
</evidence>
<keyword evidence="4" id="KW-0479">Metal-binding</keyword>
<organism evidence="11 12">
    <name type="scientific">Haemaphysalis longicornis</name>
    <name type="common">Bush tick</name>
    <dbReference type="NCBI Taxonomy" id="44386"/>
    <lineage>
        <taxon>Eukaryota</taxon>
        <taxon>Metazoa</taxon>
        <taxon>Ecdysozoa</taxon>
        <taxon>Arthropoda</taxon>
        <taxon>Chelicerata</taxon>
        <taxon>Arachnida</taxon>
        <taxon>Acari</taxon>
        <taxon>Parasitiformes</taxon>
        <taxon>Ixodida</taxon>
        <taxon>Ixodoidea</taxon>
        <taxon>Ixodidae</taxon>
        <taxon>Haemaphysalinae</taxon>
        <taxon>Haemaphysalis</taxon>
    </lineage>
</organism>
<evidence type="ECO:0000256" key="5">
    <source>
        <dbReference type="ARBA" id="ARBA00022801"/>
    </source>
</evidence>
<feature type="compositionally biased region" description="Low complexity" evidence="8">
    <location>
        <begin position="919"/>
        <end position="929"/>
    </location>
</feature>
<reference evidence="11 12" key="1">
    <citation type="journal article" date="2020" name="Cell">
        <title>Large-Scale Comparative Analyses of Tick Genomes Elucidate Their Genetic Diversity and Vector Capacities.</title>
        <authorList>
            <consortium name="Tick Genome and Microbiome Consortium (TIGMIC)"/>
            <person name="Jia N."/>
            <person name="Wang J."/>
            <person name="Shi W."/>
            <person name="Du L."/>
            <person name="Sun Y."/>
            <person name="Zhan W."/>
            <person name="Jiang J.F."/>
            <person name="Wang Q."/>
            <person name="Zhang B."/>
            <person name="Ji P."/>
            <person name="Bell-Sakyi L."/>
            <person name="Cui X.M."/>
            <person name="Yuan T.T."/>
            <person name="Jiang B.G."/>
            <person name="Yang W.F."/>
            <person name="Lam T.T."/>
            <person name="Chang Q.C."/>
            <person name="Ding S.J."/>
            <person name="Wang X.J."/>
            <person name="Zhu J.G."/>
            <person name="Ruan X.D."/>
            <person name="Zhao L."/>
            <person name="Wei J.T."/>
            <person name="Ye R.Z."/>
            <person name="Que T.C."/>
            <person name="Du C.H."/>
            <person name="Zhou Y.H."/>
            <person name="Cheng J.X."/>
            <person name="Dai P.F."/>
            <person name="Guo W.B."/>
            <person name="Han X.H."/>
            <person name="Huang E.J."/>
            <person name="Li L.F."/>
            <person name="Wei W."/>
            <person name="Gao Y.C."/>
            <person name="Liu J.Z."/>
            <person name="Shao H.Z."/>
            <person name="Wang X."/>
            <person name="Wang C.C."/>
            <person name="Yang T.C."/>
            <person name="Huo Q.B."/>
            <person name="Li W."/>
            <person name="Chen H.Y."/>
            <person name="Chen S.E."/>
            <person name="Zhou L.G."/>
            <person name="Ni X.B."/>
            <person name="Tian J.H."/>
            <person name="Sheng Y."/>
            <person name="Liu T."/>
            <person name="Pan Y.S."/>
            <person name="Xia L.Y."/>
            <person name="Li J."/>
            <person name="Zhao F."/>
            <person name="Cao W.C."/>
        </authorList>
    </citation>
    <scope>NUCLEOTIDE SEQUENCE [LARGE SCALE GENOMIC DNA]</scope>
    <source>
        <strain evidence="11">HaeL-2018</strain>
    </source>
</reference>
<dbReference type="GO" id="GO:0016485">
    <property type="term" value="P:protein processing"/>
    <property type="evidence" value="ECO:0007669"/>
    <property type="project" value="TreeGrafter"/>
</dbReference>
<dbReference type="PROSITE" id="PS51885">
    <property type="entry name" value="NEPRILYSIN"/>
    <property type="match status" value="1"/>
</dbReference>
<keyword evidence="6" id="KW-0862">Zinc</keyword>
<dbReference type="InterPro" id="IPR042089">
    <property type="entry name" value="Peptidase_M13_dom_2"/>
</dbReference>
<dbReference type="Gene3D" id="1.10.1380.10">
    <property type="entry name" value="Neutral endopeptidase , domain2"/>
    <property type="match status" value="1"/>
</dbReference>
<dbReference type="VEuPathDB" id="VectorBase:HLOH_042313"/>
<protein>
    <submittedName>
        <fullName evidence="11">Uncharacterized protein</fullName>
    </submittedName>
</protein>
<evidence type="ECO:0000256" key="6">
    <source>
        <dbReference type="ARBA" id="ARBA00022833"/>
    </source>
</evidence>
<accession>A0A9J6GGP1</accession>
<feature type="compositionally biased region" description="Polar residues" evidence="8">
    <location>
        <begin position="882"/>
        <end position="893"/>
    </location>
</feature>
<dbReference type="GO" id="GO:0004222">
    <property type="term" value="F:metalloendopeptidase activity"/>
    <property type="evidence" value="ECO:0007669"/>
    <property type="project" value="InterPro"/>
</dbReference>
<dbReference type="Proteomes" id="UP000821853">
    <property type="component" value="Chromosome 4"/>
</dbReference>
<dbReference type="InterPro" id="IPR024079">
    <property type="entry name" value="MetalloPept_cat_dom_sf"/>
</dbReference>
<evidence type="ECO:0000256" key="1">
    <source>
        <dbReference type="ARBA" id="ARBA00001947"/>
    </source>
</evidence>
<feature type="compositionally biased region" description="Basic and acidic residues" evidence="8">
    <location>
        <begin position="823"/>
        <end position="836"/>
    </location>
</feature>